<evidence type="ECO:0000313" key="2">
    <source>
        <dbReference type="Proteomes" id="UP001442494"/>
    </source>
</evidence>
<name>A0ABV0JSP3_9CYAN</name>
<dbReference type="Proteomes" id="UP001442494">
    <property type="component" value="Unassembled WGS sequence"/>
</dbReference>
<gene>
    <name evidence="1" type="ORF">NDI37_18300</name>
</gene>
<keyword evidence="1" id="KW-0347">Helicase</keyword>
<dbReference type="EMBL" id="JAMPKK010000043">
    <property type="protein sequence ID" value="MEP0866412.1"/>
    <property type="molecule type" value="Genomic_DNA"/>
</dbReference>
<evidence type="ECO:0000313" key="1">
    <source>
        <dbReference type="EMBL" id="MEP0866412.1"/>
    </source>
</evidence>
<proteinExistence type="predicted"/>
<keyword evidence="1" id="KW-0067">ATP-binding</keyword>
<comment type="caution">
    <text evidence="1">The sequence shown here is derived from an EMBL/GenBank/DDBJ whole genome shotgun (WGS) entry which is preliminary data.</text>
</comment>
<dbReference type="RefSeq" id="WP_190422783.1">
    <property type="nucleotide sequence ID" value="NZ_JAMPKK010000043.1"/>
</dbReference>
<keyword evidence="1" id="KW-0547">Nucleotide-binding</keyword>
<protein>
    <submittedName>
        <fullName evidence="1">ATP-dependent DNA helicase</fullName>
    </submittedName>
</protein>
<organism evidence="1 2">
    <name type="scientific">Funiculus sociatus GB2-A5</name>
    <dbReference type="NCBI Taxonomy" id="2933946"/>
    <lineage>
        <taxon>Bacteria</taxon>
        <taxon>Bacillati</taxon>
        <taxon>Cyanobacteriota</taxon>
        <taxon>Cyanophyceae</taxon>
        <taxon>Coleofasciculales</taxon>
        <taxon>Coleofasciculaceae</taxon>
        <taxon>Funiculus</taxon>
    </lineage>
</organism>
<dbReference type="GO" id="GO:0004386">
    <property type="term" value="F:helicase activity"/>
    <property type="evidence" value="ECO:0007669"/>
    <property type="project" value="UniProtKB-KW"/>
</dbReference>
<reference evidence="1 2" key="1">
    <citation type="submission" date="2022-04" db="EMBL/GenBank/DDBJ databases">
        <title>Positive selection, recombination, and allopatry shape intraspecific diversity of widespread and dominant cyanobacteria.</title>
        <authorList>
            <person name="Wei J."/>
            <person name="Shu W."/>
            <person name="Hu C."/>
        </authorList>
    </citation>
    <scope>NUCLEOTIDE SEQUENCE [LARGE SCALE GENOMIC DNA]</scope>
    <source>
        <strain evidence="1 2">GB2-A5</strain>
    </source>
</reference>
<sequence>MIEVEVHSSLRAFLREQGNRAWPHHLTMARLVARALRLGRSALIQTGSPQSMGSYRLSYLSPALLWQGPVIVVAPELVQQRLIEVQIPQLQQWMKTDKAIITDYALPENFQGLLLTSPEIWLSDRLKNLGSIPTGIPTIFDGADELEELAREQLTVCLQPKDWDDLMRAFPHQTEPILDARVQLTKELFQHPVNPYECYLISRSEQGILQHLYESLTMPPSNGSVDRNADFITSVLGAIATDNGQQTAEDKLPPAWQNFWERSRSSNQLMWAEMKRAKGQFSLYCGPVEVATALEKIWHQDPVVLIGAALDLETEAKVYRQRVGLKDLTCIKFSPDRQNELIHLYLPDRLPFPNTPQFQGFLIQEVRRLIEEIDKLPVNNTDIHKLAVILVEDTPLRAQVAAALAGEFGSRVQVEKTRVSNNGILVTGWEFWRHHQETLPAPQLLVIATLPIPSLENPLVAGRVIYYKQQRQDWFRLYLLPVALSELQRAIAPVRESQGVVALLDSRVNHRSYGSQVLEALSPLARINYLDTNWFTGDR</sequence>
<keyword evidence="2" id="KW-1185">Reference proteome</keyword>
<keyword evidence="1" id="KW-0378">Hydrolase</keyword>
<accession>A0ABV0JSP3</accession>